<dbReference type="OrthoDB" id="9994106at2759"/>
<feature type="transmembrane region" description="Helical" evidence="8">
    <location>
        <begin position="852"/>
        <end position="871"/>
    </location>
</feature>
<keyword evidence="13" id="KW-1185">Reference proteome</keyword>
<keyword evidence="2" id="KW-0813">Transport</keyword>
<dbReference type="Proteomes" id="UP000663829">
    <property type="component" value="Unassembled WGS sequence"/>
</dbReference>
<dbReference type="PANTHER" id="PTHR13800:SF1">
    <property type="entry name" value="TRANSIENT RECEPTOR POTENTIAL CATION CHANNEL TRPM"/>
    <property type="match status" value="1"/>
</dbReference>
<dbReference type="AlphaFoldDB" id="A0A813QCL9"/>
<dbReference type="EMBL" id="CAJOBC010000156">
    <property type="protein sequence ID" value="CAF3546695.1"/>
    <property type="molecule type" value="Genomic_DNA"/>
</dbReference>
<protein>
    <submittedName>
        <fullName evidence="11">Uncharacterized protein</fullName>
    </submittedName>
</protein>
<keyword evidence="3 8" id="KW-0812">Transmembrane</keyword>
<evidence type="ECO:0000259" key="9">
    <source>
        <dbReference type="Pfam" id="PF00520"/>
    </source>
</evidence>
<evidence type="ECO:0000256" key="7">
    <source>
        <dbReference type="ARBA" id="ARBA00023303"/>
    </source>
</evidence>
<evidence type="ECO:0000256" key="2">
    <source>
        <dbReference type="ARBA" id="ARBA00022448"/>
    </source>
</evidence>
<dbReference type="InterPro" id="IPR057366">
    <property type="entry name" value="TRPM-like"/>
</dbReference>
<evidence type="ECO:0000259" key="10">
    <source>
        <dbReference type="Pfam" id="PF25508"/>
    </source>
</evidence>
<comment type="subcellular location">
    <subcellularLocation>
        <location evidence="1">Membrane</location>
        <topology evidence="1">Multi-pass membrane protein</topology>
    </subcellularLocation>
</comment>
<reference evidence="11" key="1">
    <citation type="submission" date="2021-02" db="EMBL/GenBank/DDBJ databases">
        <authorList>
            <person name="Nowell W R."/>
        </authorList>
    </citation>
    <scope>NUCLEOTIDE SEQUENCE</scope>
</reference>
<feature type="domain" description="Ion transport" evidence="9">
    <location>
        <begin position="687"/>
        <end position="948"/>
    </location>
</feature>
<feature type="domain" description="TRPM-like" evidence="10">
    <location>
        <begin position="489"/>
        <end position="612"/>
    </location>
</feature>
<evidence type="ECO:0000313" key="11">
    <source>
        <dbReference type="EMBL" id="CAF0765401.1"/>
    </source>
</evidence>
<evidence type="ECO:0000313" key="12">
    <source>
        <dbReference type="EMBL" id="CAF3546695.1"/>
    </source>
</evidence>
<accession>A0A813QCL9</accession>
<dbReference type="GO" id="GO:0005262">
    <property type="term" value="F:calcium channel activity"/>
    <property type="evidence" value="ECO:0007669"/>
    <property type="project" value="InterPro"/>
</dbReference>
<organism evidence="11 13">
    <name type="scientific">Didymodactylos carnosus</name>
    <dbReference type="NCBI Taxonomy" id="1234261"/>
    <lineage>
        <taxon>Eukaryota</taxon>
        <taxon>Metazoa</taxon>
        <taxon>Spiralia</taxon>
        <taxon>Gnathifera</taxon>
        <taxon>Rotifera</taxon>
        <taxon>Eurotatoria</taxon>
        <taxon>Bdelloidea</taxon>
        <taxon>Philodinida</taxon>
        <taxon>Philodinidae</taxon>
        <taxon>Didymodactylos</taxon>
    </lineage>
</organism>
<evidence type="ECO:0000256" key="1">
    <source>
        <dbReference type="ARBA" id="ARBA00004141"/>
    </source>
</evidence>
<evidence type="ECO:0000313" key="13">
    <source>
        <dbReference type="Proteomes" id="UP000663829"/>
    </source>
</evidence>
<feature type="transmembrane region" description="Helical" evidence="8">
    <location>
        <begin position="913"/>
        <end position="938"/>
    </location>
</feature>
<comment type="caution">
    <text evidence="11">The sequence shown here is derived from an EMBL/GenBank/DDBJ whole genome shotgun (WGS) entry which is preliminary data.</text>
</comment>
<dbReference type="InterPro" id="IPR005821">
    <property type="entry name" value="Ion_trans_dom"/>
</dbReference>
<feature type="transmembrane region" description="Helical" evidence="8">
    <location>
        <begin position="773"/>
        <end position="798"/>
    </location>
</feature>
<evidence type="ECO:0000256" key="4">
    <source>
        <dbReference type="ARBA" id="ARBA00022989"/>
    </source>
</evidence>
<evidence type="ECO:0000256" key="6">
    <source>
        <dbReference type="ARBA" id="ARBA00023136"/>
    </source>
</evidence>
<keyword evidence="5" id="KW-0406">Ion transport</keyword>
<evidence type="ECO:0000256" key="5">
    <source>
        <dbReference type="ARBA" id="ARBA00023065"/>
    </source>
</evidence>
<dbReference type="Proteomes" id="UP000681722">
    <property type="component" value="Unassembled WGS sequence"/>
</dbReference>
<proteinExistence type="predicted"/>
<dbReference type="Pfam" id="PF00520">
    <property type="entry name" value="Ion_trans"/>
    <property type="match status" value="1"/>
</dbReference>
<dbReference type="InterPro" id="IPR002153">
    <property type="entry name" value="TRPC_channel"/>
</dbReference>
<keyword evidence="4 8" id="KW-1133">Transmembrane helix</keyword>
<dbReference type="InterPro" id="IPR050927">
    <property type="entry name" value="TRPM"/>
</dbReference>
<name>A0A813QCL9_9BILA</name>
<keyword evidence="7" id="KW-0407">Ion channel</keyword>
<gene>
    <name evidence="11" type="ORF">GPM918_LOCUS1620</name>
    <name evidence="12" type="ORF">SRO942_LOCUS1620</name>
</gene>
<dbReference type="EMBL" id="CAJNOQ010000156">
    <property type="protein sequence ID" value="CAF0765401.1"/>
    <property type="molecule type" value="Genomic_DNA"/>
</dbReference>
<dbReference type="PANTHER" id="PTHR13800">
    <property type="entry name" value="TRANSIENT RECEPTOR POTENTIAL CATION CHANNEL, SUBFAMILY M, MEMBER 6"/>
    <property type="match status" value="1"/>
</dbReference>
<keyword evidence="6 8" id="KW-0472">Membrane</keyword>
<evidence type="ECO:0000256" key="3">
    <source>
        <dbReference type="ARBA" id="ARBA00022692"/>
    </source>
</evidence>
<dbReference type="Pfam" id="PF25508">
    <property type="entry name" value="TRPM2"/>
    <property type="match status" value="1"/>
</dbReference>
<dbReference type="PRINTS" id="PR01097">
    <property type="entry name" value="TRNSRECEPTRP"/>
</dbReference>
<feature type="transmembrane region" description="Helical" evidence="8">
    <location>
        <begin position="681"/>
        <end position="702"/>
    </location>
</feature>
<sequence>MVVMVIDGYAAVFLDMAKSLSGTNIREDTSVKFTRLPLKPFGHKTAHLAYFDYNEDIGRSLQFILNDSEFAPPAPKLLVVFEGSVRLPSERLNEFNEKQFCSSMARLLLAIGKNSQKDDQSVPWVFSNIRYDSVAERIIQLTKQQYLANDISLSKFITIGIDVCPAVQEESLNTYFSLVNALQSTTIKATESSSNYNNRILNKRLSRIILYGQRSHDLIDRRAVLQRFIEEASRNSDNVKNESISVPKIMILYGGDDTNSEPIHRLMNIELERRKFGLVIIRGTGGLADILAWVYDKIKNGMTVYDTSRGSLTTTFLRELKVIVNQEIGVLEPNEALIILITHLAMTRCKKVAVFDCEFGEEEDLSLCLLEALVTASHNQRLLSLKLHLAFDLNQPKFANRILRQNPDIPEDDLINLAKMAIIRDQIEFLAVLEDAGGITSDNLGLDYDVELSQKMSYNHEIFLEIIQSIFACPLAEIYKPMDESNETQEDEVQLINVKLFLWSIFFDHYQLGLHFYKRLNDKLCGALVAALIYRRTGDLSIKRSSTESVTVEKLFFHAEEYEKMAMRLLQTLYVTNPHMARLTIKRENFEFNKMSSLEIAIIGRSENFVGHACVQEVFDLIWTGDTPHKIKGKHFERMLVGAQTAFGQSTSSIQSKDQQQKWPICMTKMRSRLSRPRVKYQFHFVFYVAFLTLITYMVLFVKTSLLEINSESSLKTIGNTTIIIDNYNSRSRESQFSLLQTFISVWVFMFALEEFRQAKLFKTKDVGIIDTFLLYIDSSWNLLDTTCVVLYVTSVVLEIYNTKTALNAARAFLAIDVVLWYIRLLILLMIDRVVGPMLLMIKAMLSDMMTFFSIFFVFTTAYGVASFSLLKGGQPEFDLSIIRKIFHSAYWHVFGEINDMDEVKDNYELSGWAAFVLLALYMAVSNILLVNLLVAMFSNTFDRMYSKMDTLWKFHRYHIIKEYTILSPLPPPLNLLSSGNYHQRPFNPELLPIQILNLRRREALAYETDIFDNLNKSKQTDIMRSQRLDVQLQKLKKLLSHIKITCEAHSQM</sequence>
<evidence type="ECO:0000256" key="8">
    <source>
        <dbReference type="SAM" id="Phobius"/>
    </source>
</evidence>
<dbReference type="GO" id="GO:0005886">
    <property type="term" value="C:plasma membrane"/>
    <property type="evidence" value="ECO:0007669"/>
    <property type="project" value="TreeGrafter"/>
</dbReference>
<feature type="transmembrane region" description="Helical" evidence="8">
    <location>
        <begin position="810"/>
        <end position="831"/>
    </location>
</feature>